<evidence type="ECO:0000313" key="2">
    <source>
        <dbReference type="EMBL" id="KAE8389916.1"/>
    </source>
</evidence>
<name>A0A5N7C714_PETAA</name>
<dbReference type="EMBL" id="ML735260">
    <property type="protein sequence ID" value="KAE8389916.1"/>
    <property type="molecule type" value="Genomic_DNA"/>
</dbReference>
<feature type="transmembrane region" description="Helical" evidence="1">
    <location>
        <begin position="68"/>
        <end position="85"/>
    </location>
</feature>
<proteinExistence type="predicted"/>
<sequence length="100" mass="11537">MHSKAHVLLPTTTTTLIPTTPTPIYFLFFDILNFFALPTLFYIILIPIFISFYFLLLKTCSSSPTPHFLFNPPLYTTLSFLYLYIHCTDHDVKSGLTAQR</sequence>
<feature type="transmembrane region" description="Helical" evidence="1">
    <location>
        <begin position="34"/>
        <end position="56"/>
    </location>
</feature>
<gene>
    <name evidence="2" type="ORF">BDV23DRAFT_156389</name>
</gene>
<keyword evidence="1" id="KW-1133">Transmembrane helix</keyword>
<feature type="transmembrane region" description="Helical" evidence="1">
    <location>
        <begin position="7"/>
        <end position="28"/>
    </location>
</feature>
<accession>A0A5N7C714</accession>
<dbReference type="Proteomes" id="UP000326877">
    <property type="component" value="Unassembled WGS sequence"/>
</dbReference>
<keyword evidence="1" id="KW-0472">Membrane</keyword>
<organism evidence="2">
    <name type="scientific">Petromyces alliaceus</name>
    <name type="common">Aspergillus alliaceus</name>
    <dbReference type="NCBI Taxonomy" id="209559"/>
    <lineage>
        <taxon>Eukaryota</taxon>
        <taxon>Fungi</taxon>
        <taxon>Dikarya</taxon>
        <taxon>Ascomycota</taxon>
        <taxon>Pezizomycotina</taxon>
        <taxon>Eurotiomycetes</taxon>
        <taxon>Eurotiomycetidae</taxon>
        <taxon>Eurotiales</taxon>
        <taxon>Aspergillaceae</taxon>
        <taxon>Aspergillus</taxon>
        <taxon>Aspergillus subgen. Circumdati</taxon>
    </lineage>
</organism>
<reference evidence="2" key="1">
    <citation type="submission" date="2019-04" db="EMBL/GenBank/DDBJ databases">
        <title>Friends and foes A comparative genomics studyof 23 Aspergillus species from section Flavi.</title>
        <authorList>
            <consortium name="DOE Joint Genome Institute"/>
            <person name="Kjaerbolling I."/>
            <person name="Vesth T."/>
            <person name="Frisvad J.C."/>
            <person name="Nybo J.L."/>
            <person name="Theobald S."/>
            <person name="Kildgaard S."/>
            <person name="Isbrandt T."/>
            <person name="Kuo A."/>
            <person name="Sato A."/>
            <person name="Lyhne E.K."/>
            <person name="Kogle M.E."/>
            <person name="Wiebenga A."/>
            <person name="Kun R.S."/>
            <person name="Lubbers R.J."/>
            <person name="Makela M.R."/>
            <person name="Barry K."/>
            <person name="Chovatia M."/>
            <person name="Clum A."/>
            <person name="Daum C."/>
            <person name="Haridas S."/>
            <person name="He G."/>
            <person name="LaButti K."/>
            <person name="Lipzen A."/>
            <person name="Mondo S."/>
            <person name="Riley R."/>
            <person name="Salamov A."/>
            <person name="Simmons B.A."/>
            <person name="Magnuson J.K."/>
            <person name="Henrissat B."/>
            <person name="Mortensen U.H."/>
            <person name="Larsen T.O."/>
            <person name="Devries R.P."/>
            <person name="Grigoriev I.V."/>
            <person name="Machida M."/>
            <person name="Baker S.E."/>
            <person name="Andersen M.R."/>
        </authorList>
    </citation>
    <scope>NUCLEOTIDE SEQUENCE [LARGE SCALE GENOMIC DNA]</scope>
    <source>
        <strain evidence="2">IBT 14317</strain>
    </source>
</reference>
<keyword evidence="1" id="KW-0812">Transmembrane</keyword>
<evidence type="ECO:0000256" key="1">
    <source>
        <dbReference type="SAM" id="Phobius"/>
    </source>
</evidence>
<protein>
    <submittedName>
        <fullName evidence="2">Uncharacterized protein</fullName>
    </submittedName>
</protein>
<dbReference type="AlphaFoldDB" id="A0A5N7C714"/>